<evidence type="ECO:0000256" key="1">
    <source>
        <dbReference type="ARBA" id="ARBA00022801"/>
    </source>
</evidence>
<gene>
    <name evidence="3" type="ORF">QO015_002935</name>
</gene>
<dbReference type="RefSeq" id="WP_266278512.1">
    <property type="nucleotide sequence ID" value="NZ_JAPKNF010000001.1"/>
</dbReference>
<dbReference type="Pfam" id="PF20067">
    <property type="entry name" value="SSL_N"/>
    <property type="match status" value="1"/>
</dbReference>
<dbReference type="InterPro" id="IPR011042">
    <property type="entry name" value="6-blade_b-propeller_TolB-like"/>
</dbReference>
<evidence type="ECO:0000313" key="3">
    <source>
        <dbReference type="EMBL" id="MDQ0517322.1"/>
    </source>
</evidence>
<protein>
    <submittedName>
        <fullName evidence="3">Sugar lactone lactonase YvrE</fullName>
    </submittedName>
</protein>
<sequence length="279" mass="29763">MTPLLDLSAARVFFDGIFAEPCLAHPEGVAVHEDGSIWCGTETGDLIRIAADGGAHDRIGGTGGFLLGLAFDSAGRCYACDLRHAAVFRYDPATGAFDRFASSGIRVPNYPVVDEKRGVLYVTDSRGNGNIGPGLYRFDLETGEGGVWSEEPMDFANGACLDETGDGLYVVQSDVPSLVHVPIRADGSAGPSRLVSDRVETVPDGVALAPDGTLYISCYEPSRIYRLKPGGALELLIEDPKATLIAHPTNVALKGDRLYSANLGRWHITEIDLAQLKGR</sequence>
<dbReference type="EMBL" id="JAUSWJ010000001">
    <property type="protein sequence ID" value="MDQ0517322.1"/>
    <property type="molecule type" value="Genomic_DNA"/>
</dbReference>
<evidence type="ECO:0000313" key="4">
    <source>
        <dbReference type="Proteomes" id="UP001223743"/>
    </source>
</evidence>
<evidence type="ECO:0000259" key="2">
    <source>
        <dbReference type="Pfam" id="PF08450"/>
    </source>
</evidence>
<dbReference type="Proteomes" id="UP001223743">
    <property type="component" value="Unassembled WGS sequence"/>
</dbReference>
<dbReference type="InterPro" id="IPR051262">
    <property type="entry name" value="SMP-30/CGR1_Lactonase"/>
</dbReference>
<reference evidence="3 4" key="1">
    <citation type="submission" date="2023-07" db="EMBL/GenBank/DDBJ databases">
        <title>Genomic Encyclopedia of Type Strains, Phase IV (KMG-IV): sequencing the most valuable type-strain genomes for metagenomic binning, comparative biology and taxonomic classification.</title>
        <authorList>
            <person name="Goeker M."/>
        </authorList>
    </citation>
    <scope>NUCLEOTIDE SEQUENCE [LARGE SCALE GENOMIC DNA]</scope>
    <source>
        <strain evidence="3 4">B1-1</strain>
    </source>
</reference>
<keyword evidence="4" id="KW-1185">Reference proteome</keyword>
<dbReference type="SUPFAM" id="SSF63829">
    <property type="entry name" value="Calcium-dependent phosphotriesterase"/>
    <property type="match status" value="1"/>
</dbReference>
<name>A0ABU0M8S8_9HYPH</name>
<proteinExistence type="predicted"/>
<dbReference type="Gene3D" id="2.120.10.30">
    <property type="entry name" value="TolB, C-terminal domain"/>
    <property type="match status" value="1"/>
</dbReference>
<dbReference type="PANTHER" id="PTHR47572:SF4">
    <property type="entry name" value="LACTONASE DRP35"/>
    <property type="match status" value="1"/>
</dbReference>
<dbReference type="InterPro" id="IPR013658">
    <property type="entry name" value="SGL"/>
</dbReference>
<organism evidence="3 4">
    <name type="scientific">Kaistia geumhonensis</name>
    <dbReference type="NCBI Taxonomy" id="410839"/>
    <lineage>
        <taxon>Bacteria</taxon>
        <taxon>Pseudomonadati</taxon>
        <taxon>Pseudomonadota</taxon>
        <taxon>Alphaproteobacteria</taxon>
        <taxon>Hyphomicrobiales</taxon>
        <taxon>Kaistiaceae</taxon>
        <taxon>Kaistia</taxon>
    </lineage>
</organism>
<comment type="caution">
    <text evidence="3">The sequence shown here is derived from an EMBL/GenBank/DDBJ whole genome shotgun (WGS) entry which is preliminary data.</text>
</comment>
<accession>A0ABU0M8S8</accession>
<feature type="domain" description="SMP-30/Gluconolactonase/LRE-like region" evidence="2">
    <location>
        <begin position="70"/>
        <end position="257"/>
    </location>
</feature>
<dbReference type="Pfam" id="PF08450">
    <property type="entry name" value="SGL"/>
    <property type="match status" value="1"/>
</dbReference>
<dbReference type="PANTHER" id="PTHR47572">
    <property type="entry name" value="LIPOPROTEIN-RELATED"/>
    <property type="match status" value="1"/>
</dbReference>
<keyword evidence="1" id="KW-0378">Hydrolase</keyword>